<dbReference type="RefSeq" id="WP_189119066.1">
    <property type="nucleotide sequence ID" value="NZ_BMRK01000010.1"/>
</dbReference>
<keyword evidence="5" id="KW-1185">Reference proteome</keyword>
<reference evidence="4" key="2">
    <citation type="submission" date="2023-01" db="EMBL/GenBank/DDBJ databases">
        <authorList>
            <person name="Sun Q."/>
            <person name="Evtushenko L."/>
        </authorList>
    </citation>
    <scope>NUCLEOTIDE SEQUENCE</scope>
    <source>
        <strain evidence="4">VKM Ac-1246</strain>
    </source>
</reference>
<dbReference type="InterPro" id="IPR000182">
    <property type="entry name" value="GNAT_dom"/>
</dbReference>
<reference evidence="4" key="1">
    <citation type="journal article" date="2014" name="Int. J. Syst. Evol. Microbiol.">
        <title>Complete genome of a new Firmicutes species belonging to the dominant human colonic microbiota ('Ruminococcus bicirculans') reveals two chromosomes and a selective capacity to utilize plant glucans.</title>
        <authorList>
            <consortium name="NISC Comparative Sequencing Program"/>
            <person name="Wegmann U."/>
            <person name="Louis P."/>
            <person name="Goesmann A."/>
            <person name="Henrissat B."/>
            <person name="Duncan S.H."/>
            <person name="Flint H.J."/>
        </authorList>
    </citation>
    <scope>NUCLEOTIDE SEQUENCE</scope>
    <source>
        <strain evidence="4">VKM Ac-1246</strain>
    </source>
</reference>
<dbReference type="Proteomes" id="UP001142292">
    <property type="component" value="Unassembled WGS sequence"/>
</dbReference>
<evidence type="ECO:0000259" key="3">
    <source>
        <dbReference type="PROSITE" id="PS51186"/>
    </source>
</evidence>
<dbReference type="Gene3D" id="3.40.630.30">
    <property type="match status" value="1"/>
</dbReference>
<dbReference type="SUPFAM" id="SSF55729">
    <property type="entry name" value="Acyl-CoA N-acyltransferases (Nat)"/>
    <property type="match status" value="1"/>
</dbReference>
<sequence>MQVTQDSCLGSTPSLRATWQALLVPFIHRLATRDDIPALTAIMDTAIGELQKGFLTEAEIASSRMVMGIDTQLIEDGTYFVVEEGHRIAGCGGWSRRATLYGGDHTPGREPALLDPAHDPARVRAMYTDPAFARRGVGRLILELCERAAAAEGFTSLELMGTLAGEPLYRSYGFEPVERISDDRGGAPVPLVRMRRDVRISG</sequence>
<protein>
    <submittedName>
        <fullName evidence="4">Acetyltransferase</fullName>
    </submittedName>
</protein>
<comment type="caution">
    <text evidence="4">The sequence shown here is derived from an EMBL/GenBank/DDBJ whole genome shotgun (WGS) entry which is preliminary data.</text>
</comment>
<keyword evidence="1" id="KW-0808">Transferase</keyword>
<evidence type="ECO:0000256" key="2">
    <source>
        <dbReference type="ARBA" id="ARBA00023315"/>
    </source>
</evidence>
<evidence type="ECO:0000313" key="4">
    <source>
        <dbReference type="EMBL" id="GLJ67132.1"/>
    </source>
</evidence>
<dbReference type="Pfam" id="PF13508">
    <property type="entry name" value="Acetyltransf_7"/>
    <property type="match status" value="1"/>
</dbReference>
<keyword evidence="2" id="KW-0012">Acyltransferase</keyword>
<feature type="domain" description="N-acetyltransferase" evidence="3">
    <location>
        <begin position="26"/>
        <end position="199"/>
    </location>
</feature>
<evidence type="ECO:0000256" key="1">
    <source>
        <dbReference type="ARBA" id="ARBA00022679"/>
    </source>
</evidence>
<dbReference type="PANTHER" id="PTHR43877:SF1">
    <property type="entry name" value="ACETYLTRANSFERASE"/>
    <property type="match status" value="1"/>
</dbReference>
<accession>A0ABQ5SSL5</accession>
<proteinExistence type="predicted"/>
<dbReference type="CDD" id="cd04301">
    <property type="entry name" value="NAT_SF"/>
    <property type="match status" value="1"/>
</dbReference>
<organism evidence="4 5">
    <name type="scientific">Nocardioides luteus</name>
    <dbReference type="NCBI Taxonomy" id="1844"/>
    <lineage>
        <taxon>Bacteria</taxon>
        <taxon>Bacillati</taxon>
        <taxon>Actinomycetota</taxon>
        <taxon>Actinomycetes</taxon>
        <taxon>Propionibacteriales</taxon>
        <taxon>Nocardioidaceae</taxon>
        <taxon>Nocardioides</taxon>
    </lineage>
</organism>
<evidence type="ECO:0000313" key="5">
    <source>
        <dbReference type="Proteomes" id="UP001142292"/>
    </source>
</evidence>
<gene>
    <name evidence="4" type="ORF">GCM10017579_11680</name>
</gene>
<dbReference type="InterPro" id="IPR016181">
    <property type="entry name" value="Acyl_CoA_acyltransferase"/>
</dbReference>
<dbReference type="EMBL" id="BSEL01000003">
    <property type="protein sequence ID" value="GLJ67132.1"/>
    <property type="molecule type" value="Genomic_DNA"/>
</dbReference>
<dbReference type="PANTHER" id="PTHR43877">
    <property type="entry name" value="AMINOALKYLPHOSPHONATE N-ACETYLTRANSFERASE-RELATED-RELATED"/>
    <property type="match status" value="1"/>
</dbReference>
<name>A0ABQ5SSL5_9ACTN</name>
<dbReference type="PROSITE" id="PS51186">
    <property type="entry name" value="GNAT"/>
    <property type="match status" value="1"/>
</dbReference>
<dbReference type="InterPro" id="IPR050832">
    <property type="entry name" value="Bact_Acetyltransf"/>
</dbReference>